<feature type="domain" description="BTB" evidence="1">
    <location>
        <begin position="7"/>
        <end position="78"/>
    </location>
</feature>
<dbReference type="OrthoDB" id="2414723at2759"/>
<dbReference type="SUPFAM" id="SSF54695">
    <property type="entry name" value="POZ domain"/>
    <property type="match status" value="3"/>
</dbReference>
<name>A0A7M7HKZ9_STRPU</name>
<evidence type="ECO:0000313" key="2">
    <source>
        <dbReference type="EnsemblMetazoa" id="XP_011677026"/>
    </source>
</evidence>
<dbReference type="AlphaFoldDB" id="A0A7M7HKZ9"/>
<dbReference type="PROSITE" id="PS50097">
    <property type="entry name" value="BTB"/>
    <property type="match status" value="2"/>
</dbReference>
<keyword evidence="3" id="KW-1185">Reference proteome</keyword>
<reference evidence="2" key="2">
    <citation type="submission" date="2021-01" db="UniProtKB">
        <authorList>
            <consortium name="EnsemblMetazoa"/>
        </authorList>
    </citation>
    <scope>IDENTIFICATION</scope>
</reference>
<organism evidence="2 3">
    <name type="scientific">Strongylocentrotus purpuratus</name>
    <name type="common">Purple sea urchin</name>
    <dbReference type="NCBI Taxonomy" id="7668"/>
    <lineage>
        <taxon>Eukaryota</taxon>
        <taxon>Metazoa</taxon>
        <taxon>Echinodermata</taxon>
        <taxon>Eleutherozoa</taxon>
        <taxon>Echinozoa</taxon>
        <taxon>Echinoidea</taxon>
        <taxon>Euechinoidea</taxon>
        <taxon>Echinacea</taxon>
        <taxon>Camarodonta</taxon>
        <taxon>Echinidea</taxon>
        <taxon>Strongylocentrotidae</taxon>
        <taxon>Strongylocentrotus</taxon>
    </lineage>
</organism>
<dbReference type="PANTHER" id="PTHR14499:SF144">
    <property type="entry name" value="POTASSIUM CHANNEL TETRAMERISATION-TYPE BTB DOMAIN-CONTAINING PROTEIN"/>
    <property type="match status" value="1"/>
</dbReference>
<proteinExistence type="predicted"/>
<dbReference type="Proteomes" id="UP000007110">
    <property type="component" value="Unassembled WGS sequence"/>
</dbReference>
<dbReference type="PANTHER" id="PTHR14499">
    <property type="entry name" value="POTASSIUM CHANNEL TETRAMERIZATION DOMAIN-CONTAINING"/>
    <property type="match status" value="1"/>
</dbReference>
<dbReference type="EnsemblMetazoa" id="XM_011678724">
    <property type="protein sequence ID" value="XP_011677026"/>
    <property type="gene ID" value="LOC105444453"/>
</dbReference>
<accession>A0A7M7HKZ9</accession>
<dbReference type="OMA" id="AVHYLIH"/>
<evidence type="ECO:0000259" key="1">
    <source>
        <dbReference type="PROSITE" id="PS50097"/>
    </source>
</evidence>
<dbReference type="RefSeq" id="XP_011677026.2">
    <property type="nucleotide sequence ID" value="XM_011678724.2"/>
</dbReference>
<sequence length="432" mass="49324">MDSAKASDDYIGLNVGGKIYQTSCATLMRYSNNFFGSMLEGSAPPPKDDQGNFLIDRDGEMFRHVLNFLRYGRMVLPEEFSDFHLLEREADFFLLGELKMALKDMKRANGDVGLNVGGKIYRTSRVTLTSVPNSLFQDMLHRYPHSKDDQGNYLIDQDGEIFRHVLNFLRYGELVLPEGFNEFDLLEREAEFFKLEELQKMVMGKRVRMVGYVINGQVFKLRREDVLREKDSLFATMLGGEFQVPTDPQGNYIIERSVDAVHYLIHYIKHGGIFKDMTYDEVKRLKSEAEMFRLCALKTLHLKSIETVQAQGKREADSIFLHIIFDHRQSARCVHEPCVVYTNKSPSFFGTNADGHLIRDFFRDGKVTQCAIGSSSMTVGQVDVQKIKQGDGRIELQDFVSYFSTRMPGSVDTLGSCGYFTLLKVTILLNST</sequence>
<dbReference type="GeneID" id="105444453"/>
<dbReference type="InParanoid" id="A0A7M7HKZ9"/>
<dbReference type="InterPro" id="IPR000210">
    <property type="entry name" value="BTB/POZ_dom"/>
</dbReference>
<reference evidence="3" key="1">
    <citation type="submission" date="2015-02" db="EMBL/GenBank/DDBJ databases">
        <title>Genome sequencing for Strongylocentrotus purpuratus.</title>
        <authorList>
            <person name="Murali S."/>
            <person name="Liu Y."/>
            <person name="Vee V."/>
            <person name="English A."/>
            <person name="Wang M."/>
            <person name="Skinner E."/>
            <person name="Han Y."/>
            <person name="Muzny D.M."/>
            <person name="Worley K.C."/>
            <person name="Gibbs R.A."/>
        </authorList>
    </citation>
    <scope>NUCLEOTIDE SEQUENCE</scope>
</reference>
<dbReference type="Gene3D" id="3.30.710.10">
    <property type="entry name" value="Potassium Channel Kv1.1, Chain A"/>
    <property type="match status" value="3"/>
</dbReference>
<dbReference type="GO" id="GO:0051260">
    <property type="term" value="P:protein homooligomerization"/>
    <property type="evidence" value="ECO:0007669"/>
    <property type="project" value="InterPro"/>
</dbReference>
<evidence type="ECO:0000313" key="3">
    <source>
        <dbReference type="Proteomes" id="UP000007110"/>
    </source>
</evidence>
<dbReference type="InterPro" id="IPR011333">
    <property type="entry name" value="SKP1/BTB/POZ_sf"/>
</dbReference>
<feature type="domain" description="BTB" evidence="1">
    <location>
        <begin position="110"/>
        <end position="178"/>
    </location>
</feature>
<dbReference type="Pfam" id="PF02214">
    <property type="entry name" value="BTB_2"/>
    <property type="match status" value="3"/>
</dbReference>
<protein>
    <recommendedName>
        <fullName evidence="1">BTB domain-containing protein</fullName>
    </recommendedName>
</protein>
<dbReference type="InterPro" id="IPR003131">
    <property type="entry name" value="T1-type_BTB"/>
</dbReference>
<dbReference type="KEGG" id="spu:105444453"/>
<dbReference type="SMART" id="SM00225">
    <property type="entry name" value="BTB"/>
    <property type="match status" value="2"/>
</dbReference>